<dbReference type="EMBL" id="BAABZQ010000001">
    <property type="protein sequence ID" value="GAA6500762.1"/>
    <property type="molecule type" value="Genomic_DNA"/>
</dbReference>
<dbReference type="InterPro" id="IPR014017">
    <property type="entry name" value="DNA_helicase_UvrD-like_C"/>
</dbReference>
<keyword evidence="5" id="KW-0413">Isomerase</keyword>
<dbReference type="SUPFAM" id="SSF52540">
    <property type="entry name" value="P-loop containing nucleoside triphosphate hydrolases"/>
    <property type="match status" value="1"/>
</dbReference>
<evidence type="ECO:0000256" key="6">
    <source>
        <dbReference type="ARBA" id="ARBA00034617"/>
    </source>
</evidence>
<dbReference type="InterPro" id="IPR000212">
    <property type="entry name" value="DNA_helicase_UvrD/REP"/>
</dbReference>
<dbReference type="Pfam" id="PF00580">
    <property type="entry name" value="UvrD-helicase"/>
    <property type="match status" value="2"/>
</dbReference>
<keyword evidence="2 9" id="KW-0378">Hydrolase</keyword>
<dbReference type="PANTHER" id="PTHR11070">
    <property type="entry name" value="UVRD / RECB / PCRA DNA HELICASE FAMILY MEMBER"/>
    <property type="match status" value="1"/>
</dbReference>
<accession>A0ABQ0BW44</accession>
<dbReference type="Gene3D" id="3.40.50.300">
    <property type="entry name" value="P-loop containing nucleotide triphosphate hydrolases"/>
    <property type="match status" value="2"/>
</dbReference>
<dbReference type="Pfam" id="PF13361">
    <property type="entry name" value="UvrD_C"/>
    <property type="match status" value="1"/>
</dbReference>
<evidence type="ECO:0000256" key="1">
    <source>
        <dbReference type="ARBA" id="ARBA00022741"/>
    </source>
</evidence>
<evidence type="ECO:0000256" key="5">
    <source>
        <dbReference type="ARBA" id="ARBA00023235"/>
    </source>
</evidence>
<keyword evidence="3 9" id="KW-0347">Helicase</keyword>
<organism evidence="11 12">
    <name type="scientific">Blautia parvula</name>
    <dbReference type="NCBI Taxonomy" id="2877527"/>
    <lineage>
        <taxon>Bacteria</taxon>
        <taxon>Bacillati</taxon>
        <taxon>Bacillota</taxon>
        <taxon>Clostridia</taxon>
        <taxon>Lachnospirales</taxon>
        <taxon>Lachnospiraceae</taxon>
        <taxon>Blautia</taxon>
    </lineage>
</organism>
<evidence type="ECO:0000313" key="11">
    <source>
        <dbReference type="EMBL" id="GAA6500762.1"/>
    </source>
</evidence>
<sequence>MLSPIQKEIVEQSGNLIVRASAGTGKTHTMVSKIVYDIEYQHTHKVVAAITFTIKAANEIKERLTIDTTSHFIGTNNSFAIEEIIKPFMKDVFGKAYKFDLSTDYLVKVNTFAEGLAKIREEQILCSYMNNKENFIFQLALDILKKSKVCQLYLQAKYFKIYVDEYQDCDKDMHALFMYICETLNIDTFVVGDEKQSIYMWRGAYPKAFMEIWDRKDFTKKFMRDNFRSCQQIQNYSNLLCNETRDLYTPVEDLSSVIMICATSDNWVASVIPYLDSNKKCALLRYSNANAEEGAKCLTDGDMEFTYIPQTPIADITTEAAWLYNAVAKFFILPKYSAYDFRDEIPNEVVGNKRILNYIKKTLSVLDECIKQEDTSGFEKQIGLMATYLGYEIKSDHCDKLYRTICDKRYHPAFDIEGLKRIAITFHSSKGLEFDQVILFVSDYRLSSEQEIYNHYVAATRAKSKLIMVYVNDDWNASRFAKNVNRILAESGLKMSDVATVVNCLCCN</sequence>
<keyword evidence="12" id="KW-1185">Reference proteome</keyword>
<evidence type="ECO:0000256" key="9">
    <source>
        <dbReference type="PROSITE-ProRule" id="PRU00560"/>
    </source>
</evidence>
<evidence type="ECO:0000256" key="2">
    <source>
        <dbReference type="ARBA" id="ARBA00022801"/>
    </source>
</evidence>
<dbReference type="PANTHER" id="PTHR11070:SF2">
    <property type="entry name" value="ATP-DEPENDENT DNA HELICASE SRS2"/>
    <property type="match status" value="1"/>
</dbReference>
<feature type="binding site" evidence="9">
    <location>
        <begin position="20"/>
        <end position="27"/>
    </location>
    <ligand>
        <name>ATP</name>
        <dbReference type="ChEBI" id="CHEBI:30616"/>
    </ligand>
</feature>
<dbReference type="InterPro" id="IPR014016">
    <property type="entry name" value="UvrD-like_ATP-bd"/>
</dbReference>
<comment type="catalytic activity">
    <reaction evidence="8">
        <text>ATP + H2O = ADP + phosphate + H(+)</text>
        <dbReference type="Rhea" id="RHEA:13065"/>
        <dbReference type="ChEBI" id="CHEBI:15377"/>
        <dbReference type="ChEBI" id="CHEBI:15378"/>
        <dbReference type="ChEBI" id="CHEBI:30616"/>
        <dbReference type="ChEBI" id="CHEBI:43474"/>
        <dbReference type="ChEBI" id="CHEBI:456216"/>
        <dbReference type="EC" id="5.6.2.4"/>
    </reaction>
</comment>
<evidence type="ECO:0000256" key="4">
    <source>
        <dbReference type="ARBA" id="ARBA00022840"/>
    </source>
</evidence>
<evidence type="ECO:0000313" key="12">
    <source>
        <dbReference type="Proteomes" id="UP001600941"/>
    </source>
</evidence>
<dbReference type="InterPro" id="IPR027417">
    <property type="entry name" value="P-loop_NTPase"/>
</dbReference>
<keyword evidence="1 9" id="KW-0547">Nucleotide-binding</keyword>
<evidence type="ECO:0000256" key="3">
    <source>
        <dbReference type="ARBA" id="ARBA00022806"/>
    </source>
</evidence>
<dbReference type="EC" id="5.6.2.4" evidence="7"/>
<dbReference type="CDD" id="cd17932">
    <property type="entry name" value="DEXQc_UvrD"/>
    <property type="match status" value="1"/>
</dbReference>
<dbReference type="PROSITE" id="PS51198">
    <property type="entry name" value="UVRD_HELICASE_ATP_BIND"/>
    <property type="match status" value="1"/>
</dbReference>
<gene>
    <name evidence="11" type="ORF">K340107D12_35780</name>
</gene>
<feature type="domain" description="UvrD-like helicase ATP-binding" evidence="10">
    <location>
        <begin position="1"/>
        <end position="230"/>
    </location>
</feature>
<evidence type="ECO:0000259" key="10">
    <source>
        <dbReference type="PROSITE" id="PS51198"/>
    </source>
</evidence>
<comment type="catalytic activity">
    <reaction evidence="6">
        <text>Couples ATP hydrolysis with the unwinding of duplex DNA by translocating in the 3'-5' direction.</text>
        <dbReference type="EC" id="5.6.2.4"/>
    </reaction>
</comment>
<proteinExistence type="predicted"/>
<keyword evidence="4 9" id="KW-0067">ATP-binding</keyword>
<dbReference type="Proteomes" id="UP001600941">
    <property type="component" value="Unassembled WGS sequence"/>
</dbReference>
<name>A0ABQ0BW44_9FIRM</name>
<comment type="caution">
    <text evidence="11">The sequence shown here is derived from an EMBL/GenBank/DDBJ whole genome shotgun (WGS) entry which is preliminary data.</text>
</comment>
<dbReference type="RefSeq" id="WP_227211125.1">
    <property type="nucleotide sequence ID" value="NZ_BAABZQ010000001.1"/>
</dbReference>
<protein>
    <recommendedName>
        <fullName evidence="7">DNA 3'-5' helicase</fullName>
        <ecNumber evidence="7">5.6.2.4</ecNumber>
    </recommendedName>
</protein>
<evidence type="ECO:0000256" key="8">
    <source>
        <dbReference type="ARBA" id="ARBA00048988"/>
    </source>
</evidence>
<reference evidence="11 12" key="1">
    <citation type="submission" date="2024-04" db="EMBL/GenBank/DDBJ databases">
        <title>Defined microbial consortia suppress multidrug-resistant proinflammatory Enterobacteriaceae via ecological control.</title>
        <authorList>
            <person name="Furuichi M."/>
            <person name="Kawaguchi T."/>
            <person name="Pust M."/>
            <person name="Yasuma K."/>
            <person name="Plichta D."/>
            <person name="Hasegawa N."/>
            <person name="Ohya T."/>
            <person name="Bhattarai S."/>
            <person name="Sasajima S."/>
            <person name="Aoto Y."/>
            <person name="Tuganbaev T."/>
            <person name="Yaginuma M."/>
            <person name="Ueda M."/>
            <person name="Okahashi N."/>
            <person name="Amafuji K."/>
            <person name="Kiridooshi Y."/>
            <person name="Sugita K."/>
            <person name="Strazar M."/>
            <person name="Skelly A."/>
            <person name="Suda W."/>
            <person name="Hattori M."/>
            <person name="Nakamoto N."/>
            <person name="Caballero S."/>
            <person name="Norman J."/>
            <person name="Olle B."/>
            <person name="Tanoue T."/>
            <person name="Arita M."/>
            <person name="Bucci V."/>
            <person name="Atarashi K."/>
            <person name="Xavier R."/>
            <person name="Honda K."/>
        </authorList>
    </citation>
    <scope>NUCLEOTIDE SEQUENCE [LARGE SCALE GENOMIC DNA]</scope>
    <source>
        <strain evidence="12">k34-0107-D12</strain>
    </source>
</reference>
<evidence type="ECO:0000256" key="7">
    <source>
        <dbReference type="ARBA" id="ARBA00034808"/>
    </source>
</evidence>